<dbReference type="InterPro" id="IPR043129">
    <property type="entry name" value="ATPase_NBD"/>
</dbReference>
<feature type="region of interest" description="Disordered" evidence="4">
    <location>
        <begin position="516"/>
        <end position="598"/>
    </location>
</feature>
<evidence type="ECO:0000256" key="1">
    <source>
        <dbReference type="ARBA" id="ARBA00007381"/>
    </source>
</evidence>
<feature type="region of interest" description="Disordered" evidence="4">
    <location>
        <begin position="786"/>
        <end position="843"/>
    </location>
</feature>
<keyword evidence="2" id="KW-0547">Nucleotide-binding</keyword>
<dbReference type="FunFam" id="3.30.30.30:FF:000002">
    <property type="entry name" value="Heat shock 70 kDa protein 4"/>
    <property type="match status" value="1"/>
</dbReference>
<dbReference type="EMBL" id="CAJPEX010000109">
    <property type="protein sequence ID" value="CAG0913391.1"/>
    <property type="molecule type" value="Genomic_DNA"/>
</dbReference>
<reference evidence="5" key="1">
    <citation type="submission" date="2020-11" db="EMBL/GenBank/DDBJ databases">
        <authorList>
            <person name="Tran Van P."/>
        </authorList>
    </citation>
    <scope>NUCLEOTIDE SEQUENCE</scope>
</reference>
<gene>
    <name evidence="5" type="ORF">NMOB1V02_LOCUS1138</name>
</gene>
<feature type="compositionally biased region" description="Basic and acidic residues" evidence="4">
    <location>
        <begin position="550"/>
        <end position="564"/>
    </location>
</feature>
<dbReference type="OrthoDB" id="434160at2759"/>
<sequence length="843" mass="93516">MSVLGIDFGTDCCYVSVARAGGIETIANDYSLRNTPSCISFGEKTRVMGVAAKNQQTTNMKNTVTNFKRFLGRQFRDPLVQEELKRNLPFEVMEQPDGSVGIKVRYQNEEQVFSAEQVTAMLLTKLRDIADAAIGGRTVDCVISVPSYFTDPERRALLDAATIAGFNVLKQMNDSTAVALAYGLYRTDLPNVEEKPRNVVFVDVGYSSMQVYAAAYNKGKLKMLSCVSDPTLGGRDLDLALAQHFRNEFIGKYKMDVATNSRAWLRLTTEVEKLKKQMSANSTQLPFGIECLMDDKDELLTADAFSPREDFELLIAPLLERAHTLLKRGLADCGTFLLFSSKISGLKLDDIYGVEIVGGSTRVPAVKNLIKDVFGQTPSTTLNQDEAVSRGCALQSAMLSPAFKVREFNVTDIQIYPIILKWRGPNHEDGQMEVFPKYHSVPFSKMLTFYRSDAFTLEAYYDGDVPLANNFIGQYRVQGVKPTATGESSKVKVKARINVNGIFLISSASLIEPVPPKEEDAMDASEAANAEGPKTPQKNDKQNGPANTQDNEKMETDGTEKISEGHVVISPRNSDNTGVQCLNSPNDDTEYPFSESQSRLPCEEELLVSKVLLDAPAEEKTGKEDKKKPSKPTVRSVDLPIESLVFQLSKERLDLFTEIEGKLIANDKQEKERADARNAVEEYVYDMRGKVNESLGEFLPPQERESFLSSLDATEEWLYNEGEDCARNVYVDRLVQLRHVGDPPVKRKREFEERPRALDELGGALQLVRKALDLYAAKDERLSLDASVSSILNKPKPKPKVETPPEEPAKTGGKSEQHTDQKATEGDAGATGDRSGEKMEVDS</sequence>
<organism evidence="5">
    <name type="scientific">Notodromas monacha</name>
    <dbReference type="NCBI Taxonomy" id="399045"/>
    <lineage>
        <taxon>Eukaryota</taxon>
        <taxon>Metazoa</taxon>
        <taxon>Ecdysozoa</taxon>
        <taxon>Arthropoda</taxon>
        <taxon>Crustacea</taxon>
        <taxon>Oligostraca</taxon>
        <taxon>Ostracoda</taxon>
        <taxon>Podocopa</taxon>
        <taxon>Podocopida</taxon>
        <taxon>Cypridocopina</taxon>
        <taxon>Cypridoidea</taxon>
        <taxon>Cyprididae</taxon>
        <taxon>Notodromas</taxon>
    </lineage>
</organism>
<dbReference type="SUPFAM" id="SSF53067">
    <property type="entry name" value="Actin-like ATPase domain"/>
    <property type="match status" value="2"/>
</dbReference>
<evidence type="ECO:0000313" key="6">
    <source>
        <dbReference type="Proteomes" id="UP000678499"/>
    </source>
</evidence>
<feature type="compositionally biased region" description="Basic and acidic residues" evidence="4">
    <location>
        <begin position="799"/>
        <end position="825"/>
    </location>
</feature>
<dbReference type="FunFam" id="1.20.1270.10:FF:000002">
    <property type="entry name" value="Heat shock 70 kDa protein 4"/>
    <property type="match status" value="1"/>
</dbReference>
<feature type="region of interest" description="Disordered" evidence="4">
    <location>
        <begin position="615"/>
        <end position="634"/>
    </location>
</feature>
<evidence type="ECO:0000256" key="3">
    <source>
        <dbReference type="ARBA" id="ARBA00022840"/>
    </source>
</evidence>
<dbReference type="EMBL" id="OA882146">
    <property type="protein sequence ID" value="CAD7273239.1"/>
    <property type="molecule type" value="Genomic_DNA"/>
</dbReference>
<comment type="similarity">
    <text evidence="1">Belongs to the heat shock protein 70 family.</text>
</comment>
<dbReference type="GO" id="GO:0005524">
    <property type="term" value="F:ATP binding"/>
    <property type="evidence" value="ECO:0007669"/>
    <property type="project" value="UniProtKB-KW"/>
</dbReference>
<dbReference type="FunFam" id="3.90.640.10:FF:000004">
    <property type="entry name" value="Heat shock 70 kDa protein 4"/>
    <property type="match status" value="1"/>
</dbReference>
<dbReference type="PANTHER" id="PTHR45639:SF4">
    <property type="entry name" value="HSC70CB, ISOFORM G"/>
    <property type="match status" value="1"/>
</dbReference>
<dbReference type="Gene3D" id="3.30.30.30">
    <property type="match status" value="1"/>
</dbReference>
<dbReference type="Pfam" id="PF00012">
    <property type="entry name" value="HSP70"/>
    <property type="match status" value="2"/>
</dbReference>
<evidence type="ECO:0000313" key="5">
    <source>
        <dbReference type="EMBL" id="CAD7273239.1"/>
    </source>
</evidence>
<feature type="compositionally biased region" description="Basic and acidic residues" evidence="4">
    <location>
        <begin position="617"/>
        <end position="627"/>
    </location>
</feature>
<dbReference type="GO" id="GO:0005829">
    <property type="term" value="C:cytosol"/>
    <property type="evidence" value="ECO:0007669"/>
    <property type="project" value="TreeGrafter"/>
</dbReference>
<dbReference type="AlphaFoldDB" id="A0A7R9BEM7"/>
<dbReference type="Gene3D" id="3.30.420.40">
    <property type="match status" value="2"/>
</dbReference>
<keyword evidence="3" id="KW-0067">ATP-binding</keyword>
<dbReference type="PRINTS" id="PR00301">
    <property type="entry name" value="HEATSHOCK70"/>
</dbReference>
<dbReference type="FunFam" id="3.30.420.40:FF:000171">
    <property type="entry name" value="Heat shock 70 kDa protein 4"/>
    <property type="match status" value="2"/>
</dbReference>
<evidence type="ECO:0000256" key="4">
    <source>
        <dbReference type="SAM" id="MobiDB-lite"/>
    </source>
</evidence>
<dbReference type="GO" id="GO:0005634">
    <property type="term" value="C:nucleus"/>
    <property type="evidence" value="ECO:0007669"/>
    <property type="project" value="TreeGrafter"/>
</dbReference>
<feature type="compositionally biased region" description="Basic and acidic residues" evidence="4">
    <location>
        <begin position="834"/>
        <end position="843"/>
    </location>
</feature>
<dbReference type="SUPFAM" id="SSF100920">
    <property type="entry name" value="Heat shock protein 70kD (HSP70), peptide-binding domain"/>
    <property type="match status" value="1"/>
</dbReference>
<dbReference type="InterPro" id="IPR029048">
    <property type="entry name" value="HSP70_C_sf"/>
</dbReference>
<dbReference type="Gene3D" id="3.90.640.10">
    <property type="entry name" value="Actin, Chain A, domain 4"/>
    <property type="match status" value="1"/>
</dbReference>
<protein>
    <submittedName>
        <fullName evidence="5">Uncharacterized protein</fullName>
    </submittedName>
</protein>
<proteinExistence type="inferred from homology"/>
<dbReference type="Gene3D" id="1.20.1270.10">
    <property type="match status" value="1"/>
</dbReference>
<dbReference type="Gene3D" id="2.60.34.10">
    <property type="entry name" value="Substrate Binding Domain Of DNAk, Chain A, domain 1"/>
    <property type="match status" value="1"/>
</dbReference>
<dbReference type="InterPro" id="IPR029047">
    <property type="entry name" value="HSP70_peptide-bd_sf"/>
</dbReference>
<keyword evidence="6" id="KW-1185">Reference proteome</keyword>
<dbReference type="GO" id="GO:0140662">
    <property type="term" value="F:ATP-dependent protein folding chaperone"/>
    <property type="evidence" value="ECO:0007669"/>
    <property type="project" value="InterPro"/>
</dbReference>
<dbReference type="SUPFAM" id="SSF100934">
    <property type="entry name" value="Heat shock protein 70kD (HSP70), C-terminal subdomain"/>
    <property type="match status" value="1"/>
</dbReference>
<name>A0A7R9BEM7_9CRUS</name>
<accession>A0A7R9BEM7</accession>
<dbReference type="Proteomes" id="UP000678499">
    <property type="component" value="Unassembled WGS sequence"/>
</dbReference>
<evidence type="ECO:0000256" key="2">
    <source>
        <dbReference type="ARBA" id="ARBA00022741"/>
    </source>
</evidence>
<feature type="compositionally biased region" description="Polar residues" evidence="4">
    <location>
        <begin position="571"/>
        <end position="586"/>
    </location>
</feature>
<dbReference type="CDD" id="cd10228">
    <property type="entry name" value="ASKHA_NBD_HSP70_HSPA4_like"/>
    <property type="match status" value="1"/>
</dbReference>
<dbReference type="InterPro" id="IPR013126">
    <property type="entry name" value="Hsp_70_fam"/>
</dbReference>
<dbReference type="PANTHER" id="PTHR45639">
    <property type="entry name" value="HSC70CB, ISOFORM G-RELATED"/>
    <property type="match status" value="1"/>
</dbReference>